<name>A0A7D5KNN2_9EURY</name>
<keyword evidence="1" id="KW-0812">Transmembrane</keyword>
<dbReference type="AlphaFoldDB" id="A0A7D5KNN2"/>
<gene>
    <name evidence="2" type="ORF">HUG10_10625</name>
</gene>
<evidence type="ECO:0000313" key="2">
    <source>
        <dbReference type="EMBL" id="QLG29475.1"/>
    </source>
</evidence>
<dbReference type="KEGG" id="halg:HUG10_10625"/>
<accession>A0A7D5KNN2</accession>
<keyword evidence="3" id="KW-1185">Reference proteome</keyword>
<sequence length="202" mass="21243">MATTHALAGVLIGLGVLATVPEAGAPVLLAGALGGAFPDLDILAVHRRTLHFPLGYAVLSGGAAASALVGPAWLAIPVAVFFAAASVHAATDVFGGGLELRPWEGTSDRALYDHLRGRWRRPRRWIRYDGAPEDFMLALALGLPAFAALDGLPRLGVVALLALSGVYAMVRRPLVDGGELLVGRLPPRVLRLIPETLIEDLR</sequence>
<reference evidence="2 3" key="1">
    <citation type="submission" date="2020-07" db="EMBL/GenBank/DDBJ databases">
        <title>Gai3-2, isolated from salt lake.</title>
        <authorList>
            <person name="Cui H."/>
            <person name="Shi X."/>
        </authorList>
    </citation>
    <scope>NUCLEOTIDE SEQUENCE [LARGE SCALE GENOMIC DNA]</scope>
    <source>
        <strain evidence="2 3">Gai3-2</strain>
    </source>
</reference>
<keyword evidence="1" id="KW-0472">Membrane</keyword>
<keyword evidence="2" id="KW-0378">Hydrolase</keyword>
<dbReference type="GO" id="GO:0016787">
    <property type="term" value="F:hydrolase activity"/>
    <property type="evidence" value="ECO:0007669"/>
    <property type="project" value="UniProtKB-KW"/>
</dbReference>
<dbReference type="Proteomes" id="UP000509750">
    <property type="component" value="Chromosome"/>
</dbReference>
<protein>
    <submittedName>
        <fullName evidence="2">Metal-dependent hydrolase</fullName>
    </submittedName>
</protein>
<evidence type="ECO:0000256" key="1">
    <source>
        <dbReference type="SAM" id="Phobius"/>
    </source>
</evidence>
<evidence type="ECO:0000313" key="3">
    <source>
        <dbReference type="Proteomes" id="UP000509750"/>
    </source>
</evidence>
<feature type="transmembrane region" description="Helical" evidence="1">
    <location>
        <begin position="54"/>
        <end position="76"/>
    </location>
</feature>
<organism evidence="2 3">
    <name type="scientific">Halorarum halophilum</name>
    <dbReference type="NCBI Taxonomy" id="2743090"/>
    <lineage>
        <taxon>Archaea</taxon>
        <taxon>Methanobacteriati</taxon>
        <taxon>Methanobacteriota</taxon>
        <taxon>Stenosarchaea group</taxon>
        <taxon>Halobacteria</taxon>
        <taxon>Halobacteriales</taxon>
        <taxon>Haloferacaceae</taxon>
        <taxon>Halorarum</taxon>
    </lineage>
</organism>
<keyword evidence="1" id="KW-1133">Transmembrane helix</keyword>
<proteinExistence type="predicted"/>
<dbReference type="EMBL" id="CP058529">
    <property type="protein sequence ID" value="QLG29475.1"/>
    <property type="molecule type" value="Genomic_DNA"/>
</dbReference>